<evidence type="ECO:0000313" key="9">
    <source>
        <dbReference type="EMBL" id="KAK9137378.1"/>
    </source>
</evidence>
<dbReference type="Proteomes" id="UP001417504">
    <property type="component" value="Unassembled WGS sequence"/>
</dbReference>
<evidence type="ECO:0000256" key="2">
    <source>
        <dbReference type="ARBA" id="ARBA00007141"/>
    </source>
</evidence>
<feature type="transmembrane region" description="Helical" evidence="8">
    <location>
        <begin position="155"/>
        <end position="175"/>
    </location>
</feature>
<keyword evidence="4" id="KW-0256">Endoplasmic reticulum</keyword>
<dbReference type="EMBL" id="JBBNAE010000003">
    <property type="protein sequence ID" value="KAK9137378.1"/>
    <property type="molecule type" value="Genomic_DNA"/>
</dbReference>
<name>A0AAP0PAF4_9MAGN</name>
<gene>
    <name evidence="9" type="ORF">Sjap_007972</name>
</gene>
<organism evidence="9 10">
    <name type="scientific">Stephania japonica</name>
    <dbReference type="NCBI Taxonomy" id="461633"/>
    <lineage>
        <taxon>Eukaryota</taxon>
        <taxon>Viridiplantae</taxon>
        <taxon>Streptophyta</taxon>
        <taxon>Embryophyta</taxon>
        <taxon>Tracheophyta</taxon>
        <taxon>Spermatophyta</taxon>
        <taxon>Magnoliopsida</taxon>
        <taxon>Ranunculales</taxon>
        <taxon>Menispermaceae</taxon>
        <taxon>Menispermoideae</taxon>
        <taxon>Cissampelideae</taxon>
        <taxon>Stephania</taxon>
    </lineage>
</organism>
<keyword evidence="6 8" id="KW-0472">Membrane</keyword>
<sequence>MFVHMTESKPNQGKKNKEAMKNLTFTSSSSKSTTATTSTVTTTTATSTTMDDRSETRDSCYFPGCRKDANCDCEICLASINATLDLMPMSIQKTTLTKLSSASKSMAETTPVSLKSSVLTPPTAVTHPIELTPPLKSTAKSNLFGRTEKKREKKWVWGCGYWGFLLVIMCVVFAAEFGFSRVVSGVLKPELSPRMMERIREEYWIGRDLNEKLKFLEGNLGKIVDGKVKNCSSIKSNWELNEIGLILRSRCTLYKSMAEEVSVWGWPLQTSGLISTGLSSISLAVLSGRVTEWPNGKMGFIVRNASNSSTWLLGRFSSSAIQLDPNTWILEYKVSPVLENSRLLSAALQFLTFRFSHTLHSMKQRLVVPLPAFADHLLYTHNSEERFAHPT</sequence>
<dbReference type="PANTHER" id="PTHR10868">
    <property type="entry name" value="SIGMA 1-TYPE OPIOID RECEPTOR-RELATED"/>
    <property type="match status" value="1"/>
</dbReference>
<feature type="compositionally biased region" description="Low complexity" evidence="7">
    <location>
        <begin position="24"/>
        <end position="49"/>
    </location>
</feature>
<dbReference type="GO" id="GO:0005789">
    <property type="term" value="C:endoplasmic reticulum membrane"/>
    <property type="evidence" value="ECO:0007669"/>
    <property type="project" value="UniProtKB-SubCell"/>
</dbReference>
<reference evidence="9 10" key="1">
    <citation type="submission" date="2024-01" db="EMBL/GenBank/DDBJ databases">
        <title>Genome assemblies of Stephania.</title>
        <authorList>
            <person name="Yang L."/>
        </authorList>
    </citation>
    <scope>NUCLEOTIDE SEQUENCE [LARGE SCALE GENOMIC DNA]</scope>
    <source>
        <strain evidence="9">QJT</strain>
        <tissue evidence="9">Leaf</tissue>
    </source>
</reference>
<dbReference type="AlphaFoldDB" id="A0AAP0PAF4"/>
<keyword evidence="5 8" id="KW-1133">Transmembrane helix</keyword>
<evidence type="ECO:0000256" key="6">
    <source>
        <dbReference type="ARBA" id="ARBA00023136"/>
    </source>
</evidence>
<evidence type="ECO:0000256" key="3">
    <source>
        <dbReference type="ARBA" id="ARBA00022692"/>
    </source>
</evidence>
<accession>A0AAP0PAF4</accession>
<feature type="region of interest" description="Disordered" evidence="7">
    <location>
        <begin position="24"/>
        <end position="54"/>
    </location>
</feature>
<dbReference type="InterPro" id="IPR006716">
    <property type="entry name" value="ERG2_sigma1_rcpt-like"/>
</dbReference>
<evidence type="ECO:0000313" key="10">
    <source>
        <dbReference type="Proteomes" id="UP001417504"/>
    </source>
</evidence>
<keyword evidence="10" id="KW-1185">Reference proteome</keyword>
<proteinExistence type="inferred from homology"/>
<comment type="similarity">
    <text evidence="2">Belongs to the ERG2 family.</text>
</comment>
<evidence type="ECO:0000256" key="5">
    <source>
        <dbReference type="ARBA" id="ARBA00022989"/>
    </source>
</evidence>
<comment type="subcellular location">
    <subcellularLocation>
        <location evidence="1">Endoplasmic reticulum membrane</location>
    </subcellularLocation>
</comment>
<protein>
    <submittedName>
        <fullName evidence="9">Uncharacterized protein</fullName>
    </submittedName>
</protein>
<evidence type="ECO:0000256" key="8">
    <source>
        <dbReference type="SAM" id="Phobius"/>
    </source>
</evidence>
<evidence type="ECO:0000256" key="7">
    <source>
        <dbReference type="SAM" id="MobiDB-lite"/>
    </source>
</evidence>
<dbReference type="PANTHER" id="PTHR10868:SF1">
    <property type="entry name" value="SIGMA NON-OPIOID INTRACELLULAR RECEPTOR 1"/>
    <property type="match status" value="1"/>
</dbReference>
<keyword evidence="3 8" id="KW-0812">Transmembrane</keyword>
<evidence type="ECO:0000256" key="1">
    <source>
        <dbReference type="ARBA" id="ARBA00004586"/>
    </source>
</evidence>
<comment type="caution">
    <text evidence="9">The sequence shown here is derived from an EMBL/GenBank/DDBJ whole genome shotgun (WGS) entry which is preliminary data.</text>
</comment>
<evidence type="ECO:0000256" key="4">
    <source>
        <dbReference type="ARBA" id="ARBA00022824"/>
    </source>
</evidence>